<dbReference type="STRING" id="504472.Slin_4297"/>
<evidence type="ECO:0000313" key="1">
    <source>
        <dbReference type="EMBL" id="ADB40279.1"/>
    </source>
</evidence>
<name>D2QLI9_SPILD</name>
<gene>
    <name evidence="1" type="ordered locus">Slin_4297</name>
</gene>
<reference evidence="1 2" key="1">
    <citation type="journal article" date="2010" name="Stand. Genomic Sci.">
        <title>Complete genome sequence of Spirosoma linguale type strain (1).</title>
        <authorList>
            <person name="Lail K."/>
            <person name="Sikorski J."/>
            <person name="Saunders E."/>
            <person name="Lapidus A."/>
            <person name="Glavina Del Rio T."/>
            <person name="Copeland A."/>
            <person name="Tice H."/>
            <person name="Cheng J.-F."/>
            <person name="Lucas S."/>
            <person name="Nolan M."/>
            <person name="Bruce D."/>
            <person name="Goodwin L."/>
            <person name="Pitluck S."/>
            <person name="Ivanova N."/>
            <person name="Mavromatis K."/>
            <person name="Ovchinnikova G."/>
            <person name="Pati A."/>
            <person name="Chen A."/>
            <person name="Palaniappan K."/>
            <person name="Land M."/>
            <person name="Hauser L."/>
            <person name="Chang Y.-J."/>
            <person name="Jeffries C.D."/>
            <person name="Chain P."/>
            <person name="Brettin T."/>
            <person name="Detter J.C."/>
            <person name="Schuetze A."/>
            <person name="Rohde M."/>
            <person name="Tindall B.J."/>
            <person name="Goeker M."/>
            <person name="Bristow J."/>
            <person name="Eisen J.A."/>
            <person name="Markowitz V."/>
            <person name="Hugenholtz P."/>
            <person name="Kyrpides N.C."/>
            <person name="Klenk H.-P."/>
            <person name="Chen F."/>
        </authorList>
    </citation>
    <scope>NUCLEOTIDE SEQUENCE [LARGE SCALE GENOMIC DNA]</scope>
    <source>
        <strain evidence="2">ATCC 33905 / DSM 74 / LMG 10896 / Claus 1</strain>
    </source>
</reference>
<keyword evidence="2" id="KW-1185">Reference proteome</keyword>
<accession>D2QLI9</accession>
<proteinExistence type="predicted"/>
<dbReference type="AlphaFoldDB" id="D2QLI9"/>
<dbReference type="KEGG" id="sli:Slin_4297"/>
<dbReference type="HOGENOM" id="CLU_1085457_0_0_10"/>
<dbReference type="EMBL" id="CP001769">
    <property type="protein sequence ID" value="ADB40279.1"/>
    <property type="molecule type" value="Genomic_DNA"/>
</dbReference>
<dbReference type="RefSeq" id="WP_012928787.1">
    <property type="nucleotide sequence ID" value="NC_013730.1"/>
</dbReference>
<dbReference type="Proteomes" id="UP000002028">
    <property type="component" value="Chromosome"/>
</dbReference>
<protein>
    <submittedName>
        <fullName evidence="1">Uncharacterized protein</fullName>
    </submittedName>
</protein>
<organism evidence="1 2">
    <name type="scientific">Spirosoma linguale (strain ATCC 33905 / DSM 74 / LMG 10896 / Claus 1)</name>
    <dbReference type="NCBI Taxonomy" id="504472"/>
    <lineage>
        <taxon>Bacteria</taxon>
        <taxon>Pseudomonadati</taxon>
        <taxon>Bacteroidota</taxon>
        <taxon>Cytophagia</taxon>
        <taxon>Cytophagales</taxon>
        <taxon>Cytophagaceae</taxon>
        <taxon>Spirosoma</taxon>
    </lineage>
</organism>
<sequence length="256" mass="28229">MGVLGRDIVINEALANKLNQTPDGKAFLDKYNKFALIYGGVRVSDALLGLSKSLRSSATVLNDPEVTNLATELSAEAVQTTGLLDNAFLSGWTKERILAQKPRPSVAEYINPTFEAQHLDKFKGKAYRFTMENAINKYGVIGREDGFVFILAEEDALRIVNEAGSDIAKLEKALGLPEGQFQKPLNNPVEPDRLLLLEINSPENLHLRMANGNEKGANEYWIPGGYTPDNLAEAVIDAIPTTRIDLYKKIEIARTK</sequence>
<evidence type="ECO:0000313" key="2">
    <source>
        <dbReference type="Proteomes" id="UP000002028"/>
    </source>
</evidence>
<dbReference type="eggNOG" id="COG3170">
    <property type="taxonomic scope" value="Bacteria"/>
</dbReference>
<dbReference type="eggNOG" id="COG3210">
    <property type="taxonomic scope" value="Bacteria"/>
</dbReference>